<comment type="caution">
    <text evidence="2">The sequence shown here is derived from an EMBL/GenBank/DDBJ whole genome shotgun (WGS) entry which is preliminary data.</text>
</comment>
<accession>A0AAD6XNB3</accession>
<reference evidence="2" key="1">
    <citation type="submission" date="2023-03" db="EMBL/GenBank/DDBJ databases">
        <title>Massive genome expansion in bonnet fungi (Mycena s.s.) driven by repeated elements and novel gene families across ecological guilds.</title>
        <authorList>
            <consortium name="Lawrence Berkeley National Laboratory"/>
            <person name="Harder C.B."/>
            <person name="Miyauchi S."/>
            <person name="Viragh M."/>
            <person name="Kuo A."/>
            <person name="Thoen E."/>
            <person name="Andreopoulos B."/>
            <person name="Lu D."/>
            <person name="Skrede I."/>
            <person name="Drula E."/>
            <person name="Henrissat B."/>
            <person name="Morin E."/>
            <person name="Kohler A."/>
            <person name="Barry K."/>
            <person name="LaButti K."/>
            <person name="Morin E."/>
            <person name="Salamov A."/>
            <person name="Lipzen A."/>
            <person name="Mereny Z."/>
            <person name="Hegedus B."/>
            <person name="Baldrian P."/>
            <person name="Stursova M."/>
            <person name="Weitz H."/>
            <person name="Taylor A."/>
            <person name="Grigoriev I.V."/>
            <person name="Nagy L.G."/>
            <person name="Martin F."/>
            <person name="Kauserud H."/>
        </authorList>
    </citation>
    <scope>NUCLEOTIDE SEQUENCE</scope>
    <source>
        <strain evidence="2">CBHHK173m</strain>
    </source>
</reference>
<dbReference type="EMBL" id="JARJCN010000031">
    <property type="protein sequence ID" value="KAJ7086447.1"/>
    <property type="molecule type" value="Genomic_DNA"/>
</dbReference>
<feature type="region of interest" description="Disordered" evidence="1">
    <location>
        <begin position="183"/>
        <end position="203"/>
    </location>
</feature>
<dbReference type="AlphaFoldDB" id="A0AAD6XNB3"/>
<sequence>MPTASRALTTPTVDSATPILAPALATLSPELPFTGFLSGALHVSSSESCCALVGENTSMLYSGFSSTLPARRFWLICGPRSSASWTPFSALFAVGGSTSASSPLARGSMVISGAGEPMCMVKSLFRASSIWSWVGSIVIRGAGEPISSGGTDSSPSASTSPSVVSALASSKKVRSFSLFEFSRGEPSTSIPSSTISPSASSSLPAPPSWAGSSTCSRALPLPAYDWGRLASTTPSNTDRGGAETLPESSTADAFAFGLRGARTLALQVRAGGTLSPRACAAWRRVSSPWPVASSAALLRVRGAGADALCSALRTFCRPRPRFGAGSVETESSCARCFRFDVDADASAGRSSCSAAATAARQCVVSARARHIRPCFSTFCSRAIEASLVRLLAVPGRSWPAARRTSTIMGRRVFPVNRAQGKPCSVDMVDRGSR</sequence>
<dbReference type="Proteomes" id="UP001222325">
    <property type="component" value="Unassembled WGS sequence"/>
</dbReference>
<evidence type="ECO:0000313" key="2">
    <source>
        <dbReference type="EMBL" id="KAJ7086447.1"/>
    </source>
</evidence>
<evidence type="ECO:0000256" key="1">
    <source>
        <dbReference type="SAM" id="MobiDB-lite"/>
    </source>
</evidence>
<gene>
    <name evidence="2" type="ORF">B0H15DRAFT_844700</name>
</gene>
<proteinExistence type="predicted"/>
<feature type="compositionally biased region" description="Low complexity" evidence="1">
    <location>
        <begin position="186"/>
        <end position="203"/>
    </location>
</feature>
<protein>
    <submittedName>
        <fullName evidence="2">Uncharacterized protein</fullName>
    </submittedName>
</protein>
<evidence type="ECO:0000313" key="3">
    <source>
        <dbReference type="Proteomes" id="UP001222325"/>
    </source>
</evidence>
<keyword evidence="3" id="KW-1185">Reference proteome</keyword>
<organism evidence="2 3">
    <name type="scientific">Mycena belliarum</name>
    <dbReference type="NCBI Taxonomy" id="1033014"/>
    <lineage>
        <taxon>Eukaryota</taxon>
        <taxon>Fungi</taxon>
        <taxon>Dikarya</taxon>
        <taxon>Basidiomycota</taxon>
        <taxon>Agaricomycotina</taxon>
        <taxon>Agaricomycetes</taxon>
        <taxon>Agaricomycetidae</taxon>
        <taxon>Agaricales</taxon>
        <taxon>Marasmiineae</taxon>
        <taxon>Mycenaceae</taxon>
        <taxon>Mycena</taxon>
    </lineage>
</organism>
<name>A0AAD6XNB3_9AGAR</name>